<dbReference type="VEuPathDB" id="FungiDB:SeMB42_g02269"/>
<dbReference type="EMBL" id="QEAM01000076">
    <property type="protein sequence ID" value="TPX47511.1"/>
    <property type="molecule type" value="Genomic_DNA"/>
</dbReference>
<feature type="region of interest" description="Disordered" evidence="1">
    <location>
        <begin position="120"/>
        <end position="141"/>
    </location>
</feature>
<gene>
    <name evidence="2" type="ORF">SeLEV6574_g02638</name>
    <name evidence="3" type="ORF">SeMB42_g02269</name>
</gene>
<evidence type="ECO:0000313" key="3">
    <source>
        <dbReference type="EMBL" id="TPX50394.1"/>
    </source>
</evidence>
<accession>A0A507DFQ5</accession>
<evidence type="ECO:0000313" key="2">
    <source>
        <dbReference type="EMBL" id="TPX47511.1"/>
    </source>
</evidence>
<proteinExistence type="predicted"/>
<dbReference type="Proteomes" id="UP000317494">
    <property type="component" value="Unassembled WGS sequence"/>
</dbReference>
<reference evidence="4 5" key="1">
    <citation type="journal article" date="2019" name="Sci. Rep.">
        <title>Comparative genomics of chytrid fungi reveal insights into the obligate biotrophic and pathogenic lifestyle of Synchytrium endobioticum.</title>
        <authorList>
            <person name="van de Vossenberg B.T.L.H."/>
            <person name="Warris S."/>
            <person name="Nguyen H.D.T."/>
            <person name="van Gent-Pelzer M.P.E."/>
            <person name="Joly D.L."/>
            <person name="van de Geest H.C."/>
            <person name="Bonants P.J.M."/>
            <person name="Smith D.S."/>
            <person name="Levesque C.A."/>
            <person name="van der Lee T.A.J."/>
        </authorList>
    </citation>
    <scope>NUCLEOTIDE SEQUENCE [LARGE SCALE GENOMIC DNA]</scope>
    <source>
        <strain evidence="2 5">LEV6574</strain>
        <strain evidence="3 4">MB42</strain>
    </source>
</reference>
<dbReference type="Proteomes" id="UP000320475">
    <property type="component" value="Unassembled WGS sequence"/>
</dbReference>
<dbReference type="AlphaFoldDB" id="A0A507DFQ5"/>
<name>A0A507DFQ5_9FUNG</name>
<sequence>MSKREGQPHFTDPCARWERKWMTPPTKQIIATFRNGAPTPQRKAKILKWIKTGSAADIPDDMLPPSPIEAVSYAAQHQLNKAIDVAAFEEELLGAMGEGDAVATSDVPLAALVAGDDELGSQREGSLAVGDDSGMDTDSVR</sequence>
<evidence type="ECO:0000313" key="4">
    <source>
        <dbReference type="Proteomes" id="UP000317494"/>
    </source>
</evidence>
<evidence type="ECO:0000256" key="1">
    <source>
        <dbReference type="SAM" id="MobiDB-lite"/>
    </source>
</evidence>
<dbReference type="EMBL" id="QEAN01000068">
    <property type="protein sequence ID" value="TPX50394.1"/>
    <property type="molecule type" value="Genomic_DNA"/>
</dbReference>
<protein>
    <submittedName>
        <fullName evidence="3">Uncharacterized protein</fullName>
    </submittedName>
</protein>
<comment type="caution">
    <text evidence="3">The sequence shown here is derived from an EMBL/GenBank/DDBJ whole genome shotgun (WGS) entry which is preliminary data.</text>
</comment>
<organism evidence="3 4">
    <name type="scientific">Synchytrium endobioticum</name>
    <dbReference type="NCBI Taxonomy" id="286115"/>
    <lineage>
        <taxon>Eukaryota</taxon>
        <taxon>Fungi</taxon>
        <taxon>Fungi incertae sedis</taxon>
        <taxon>Chytridiomycota</taxon>
        <taxon>Chytridiomycota incertae sedis</taxon>
        <taxon>Chytridiomycetes</taxon>
        <taxon>Synchytriales</taxon>
        <taxon>Synchytriaceae</taxon>
        <taxon>Synchytrium</taxon>
    </lineage>
</organism>
<evidence type="ECO:0000313" key="5">
    <source>
        <dbReference type="Proteomes" id="UP000320475"/>
    </source>
</evidence>
<keyword evidence="4" id="KW-1185">Reference proteome</keyword>